<name>A0ABT0LXD9_9RHOB</name>
<dbReference type="PANTHER" id="PTHR30204">
    <property type="entry name" value="REDOX-CYCLING DRUG-SENSING TRANSCRIPTIONAL ACTIVATOR SOXR"/>
    <property type="match status" value="1"/>
</dbReference>
<evidence type="ECO:0000259" key="3">
    <source>
        <dbReference type="PROSITE" id="PS50937"/>
    </source>
</evidence>
<evidence type="ECO:0000313" key="4">
    <source>
        <dbReference type="EMBL" id="MCL1627262.1"/>
    </source>
</evidence>
<comment type="caution">
    <text evidence="4">The sequence shown here is derived from an EMBL/GenBank/DDBJ whole genome shotgun (WGS) entry which is preliminary data.</text>
</comment>
<evidence type="ECO:0000256" key="2">
    <source>
        <dbReference type="SAM" id="MobiDB-lite"/>
    </source>
</evidence>
<reference evidence="4 5" key="1">
    <citation type="submission" date="2022-05" db="EMBL/GenBank/DDBJ databases">
        <title>Seasonal and diel survey of microbial diversity of the Tyrrhenian coast.</title>
        <authorList>
            <person name="Gattoni G."/>
            <person name="Corral P."/>
        </authorList>
    </citation>
    <scope>NUCLEOTIDE SEQUENCE [LARGE SCALE GENOMIC DNA]</scope>
    <source>
        <strain evidence="4 5">V10</strain>
    </source>
</reference>
<dbReference type="SMART" id="SM00422">
    <property type="entry name" value="HTH_MERR"/>
    <property type="match status" value="1"/>
</dbReference>
<feature type="compositionally biased region" description="Basic and acidic residues" evidence="2">
    <location>
        <begin position="154"/>
        <end position="163"/>
    </location>
</feature>
<protein>
    <submittedName>
        <fullName evidence="4">MerR family transcriptional regulator</fullName>
    </submittedName>
</protein>
<dbReference type="CDD" id="cd04765">
    <property type="entry name" value="HTH_MlrA-like_sg2"/>
    <property type="match status" value="1"/>
</dbReference>
<evidence type="ECO:0000313" key="5">
    <source>
        <dbReference type="Proteomes" id="UP001202550"/>
    </source>
</evidence>
<gene>
    <name evidence="4" type="ORF">M3N55_00820</name>
</gene>
<organism evidence="4 5">
    <name type="scientific">Roseinatronobacter domitianus</name>
    <dbReference type="NCBI Taxonomy" id="2940293"/>
    <lineage>
        <taxon>Bacteria</taxon>
        <taxon>Pseudomonadati</taxon>
        <taxon>Pseudomonadota</taxon>
        <taxon>Alphaproteobacteria</taxon>
        <taxon>Rhodobacterales</taxon>
        <taxon>Paracoccaceae</taxon>
        <taxon>Roseinatronobacter</taxon>
    </lineage>
</organism>
<dbReference type="Gene3D" id="1.10.1660.10">
    <property type="match status" value="1"/>
</dbReference>
<sequence>MRKAPEAFRTISEAAEALDTPAHVLRFWESKFSHVKPVKRAGGRRYYRPADIDLLSGIKLLLHDQGMTIRGVQKLLQEKGARHVTGLAPVVNDVLDGDVLDAVAAKEESAPSAPAMAPVADSDMPAADSSANAPKETPLPSTDPEEVPTPALPPEEHQPRLQDDTPQSGEAEPEHEPEVAPETAAPDNTAPAMTAVPEPAKPTEPPALAALLDAASAPQEPPRFARIAHALRINPPRDASRFAPALARLEQLVQTITDRAE</sequence>
<keyword evidence="1" id="KW-0238">DNA-binding</keyword>
<accession>A0ABT0LXD9</accession>
<dbReference type="PANTHER" id="PTHR30204:SF15">
    <property type="entry name" value="BLL5018 PROTEIN"/>
    <property type="match status" value="1"/>
</dbReference>
<dbReference type="InterPro" id="IPR047057">
    <property type="entry name" value="MerR_fam"/>
</dbReference>
<dbReference type="Pfam" id="PF13411">
    <property type="entry name" value="MerR_1"/>
    <property type="match status" value="1"/>
</dbReference>
<feature type="compositionally biased region" description="Low complexity" evidence="2">
    <location>
        <begin position="206"/>
        <end position="218"/>
    </location>
</feature>
<dbReference type="Proteomes" id="UP001202550">
    <property type="component" value="Unassembled WGS sequence"/>
</dbReference>
<dbReference type="RefSeq" id="WP_249055467.1">
    <property type="nucleotide sequence ID" value="NZ_JALZWP010000001.1"/>
</dbReference>
<feature type="region of interest" description="Disordered" evidence="2">
    <location>
        <begin position="106"/>
        <end position="218"/>
    </location>
</feature>
<dbReference type="PROSITE" id="PS50937">
    <property type="entry name" value="HTH_MERR_2"/>
    <property type="match status" value="1"/>
</dbReference>
<dbReference type="InterPro" id="IPR000551">
    <property type="entry name" value="MerR-type_HTH_dom"/>
</dbReference>
<feature type="domain" description="HTH merR-type" evidence="3">
    <location>
        <begin position="10"/>
        <end position="78"/>
    </location>
</feature>
<evidence type="ECO:0000256" key="1">
    <source>
        <dbReference type="ARBA" id="ARBA00023125"/>
    </source>
</evidence>
<proteinExistence type="predicted"/>
<feature type="compositionally biased region" description="Low complexity" evidence="2">
    <location>
        <begin position="110"/>
        <end position="134"/>
    </location>
</feature>
<dbReference type="InterPro" id="IPR009061">
    <property type="entry name" value="DNA-bd_dom_put_sf"/>
</dbReference>
<dbReference type="SUPFAM" id="SSF46955">
    <property type="entry name" value="Putative DNA-binding domain"/>
    <property type="match status" value="1"/>
</dbReference>
<dbReference type="EMBL" id="JALZWP010000001">
    <property type="protein sequence ID" value="MCL1627262.1"/>
    <property type="molecule type" value="Genomic_DNA"/>
</dbReference>
<keyword evidence="5" id="KW-1185">Reference proteome</keyword>